<dbReference type="PANTHER" id="PTHR42951">
    <property type="entry name" value="METALLO-BETA-LACTAMASE DOMAIN-CONTAINING"/>
    <property type="match status" value="1"/>
</dbReference>
<organism evidence="3 4">
    <name type="scientific">Deinococcus aerius</name>
    <dbReference type="NCBI Taxonomy" id="200253"/>
    <lineage>
        <taxon>Bacteria</taxon>
        <taxon>Thermotogati</taxon>
        <taxon>Deinococcota</taxon>
        <taxon>Deinococci</taxon>
        <taxon>Deinococcales</taxon>
        <taxon>Deinococcaceae</taxon>
        <taxon>Deinococcus</taxon>
    </lineage>
</organism>
<comment type="caution">
    <text evidence="3">The sequence shown here is derived from an EMBL/GenBank/DDBJ whole genome shotgun (WGS) entry which is preliminary data.</text>
</comment>
<dbReference type="Pfam" id="PF00753">
    <property type="entry name" value="Lactamase_B"/>
    <property type="match status" value="1"/>
</dbReference>
<dbReference type="AlphaFoldDB" id="A0A2I9D776"/>
<dbReference type="EMBL" id="BFAG01000008">
    <property type="protein sequence ID" value="GBF06310.1"/>
    <property type="molecule type" value="Genomic_DNA"/>
</dbReference>
<evidence type="ECO:0000256" key="1">
    <source>
        <dbReference type="SAM" id="MobiDB-lite"/>
    </source>
</evidence>
<dbReference type="Gene3D" id="3.60.15.10">
    <property type="entry name" value="Ribonuclease Z/Hydroxyacylglutathione hydrolase-like"/>
    <property type="match status" value="1"/>
</dbReference>
<dbReference type="InterPro" id="IPR036866">
    <property type="entry name" value="RibonucZ/Hydroxyglut_hydro"/>
</dbReference>
<protein>
    <submittedName>
        <fullName evidence="3">Beta-lactamase-like protein</fullName>
    </submittedName>
</protein>
<keyword evidence="4" id="KW-1185">Reference proteome</keyword>
<evidence type="ECO:0000313" key="4">
    <source>
        <dbReference type="Proteomes" id="UP000236569"/>
    </source>
</evidence>
<feature type="region of interest" description="Disordered" evidence="1">
    <location>
        <begin position="188"/>
        <end position="210"/>
    </location>
</feature>
<dbReference type="InterPro" id="IPR050855">
    <property type="entry name" value="NDM-1-like"/>
</dbReference>
<reference evidence="4" key="1">
    <citation type="submission" date="2018-01" db="EMBL/GenBank/DDBJ databases">
        <title>Draft Genome Sequence of the Radioresistant Bacterium Deinococcus aerius TR0125, Isolated from the Higher Atmosphere above Japan.</title>
        <authorList>
            <person name="Satoh K."/>
            <person name="Arai H."/>
            <person name="Sanzen T."/>
            <person name="Kawaguchi Y."/>
            <person name="Hayashi H."/>
            <person name="Yokobori S."/>
            <person name="Yamagishi A."/>
            <person name="Oono Y."/>
            <person name="Narumi I."/>
        </authorList>
    </citation>
    <scope>NUCLEOTIDE SEQUENCE [LARGE SCALE GENOMIC DNA]</scope>
    <source>
        <strain evidence="4">TR0125</strain>
    </source>
</reference>
<feature type="domain" description="Metallo-beta-lactamase" evidence="2">
    <location>
        <begin position="2"/>
        <end position="184"/>
    </location>
</feature>
<evidence type="ECO:0000313" key="3">
    <source>
        <dbReference type="EMBL" id="GBF06310.1"/>
    </source>
</evidence>
<name>A0A2I9D776_9DEIO</name>
<proteinExistence type="predicted"/>
<evidence type="ECO:0000259" key="2">
    <source>
        <dbReference type="SMART" id="SM00849"/>
    </source>
</evidence>
<dbReference type="SMART" id="SM00849">
    <property type="entry name" value="Lactamase_B"/>
    <property type="match status" value="1"/>
</dbReference>
<gene>
    <name evidence="3" type="ORF">DAERI_080101</name>
</gene>
<dbReference type="SUPFAM" id="SSF56281">
    <property type="entry name" value="Metallo-hydrolase/oxidoreductase"/>
    <property type="match status" value="1"/>
</dbReference>
<dbReference type="RefSeq" id="WP_235610359.1">
    <property type="nucleotide sequence ID" value="NZ_BFAG01000008.1"/>
</dbReference>
<sequence>MYANVYLLETTEGRLVVDAGALPHAPRFARLLRAFRPDALLLTHHHVDHTGGAFLAARLGIPVLAHPDEHGLLTGEEHRLSYPAGRPDLGGFLSRLHPKAPASALQSAHPGEQLMGWEVIHLPGHTSGQIGLLRDGVLLAGDAAIGGRHGAHLPRAAYNEDHGVAVDTLRLIGRLDLTVILPGHGSPVTPGQVRRRAGRHEQVARHVTSR</sequence>
<dbReference type="Proteomes" id="UP000236569">
    <property type="component" value="Unassembled WGS sequence"/>
</dbReference>
<dbReference type="InterPro" id="IPR001279">
    <property type="entry name" value="Metallo-B-lactamas"/>
</dbReference>
<accession>A0A2I9D776</accession>
<dbReference type="PANTHER" id="PTHR42951:SF14">
    <property type="entry name" value="METALLO-BETA-LACTAMASE SUPERFAMILY PROTEIN"/>
    <property type="match status" value="1"/>
</dbReference>